<accession>A0A7Y4NV47</accession>
<sequence>MLLELACTFLVAVGGTVISTRKLRRRKEVGDRGFAIMLRVLSALNLLGLLLWVALAAFVLFMIRPGTY</sequence>
<keyword evidence="1" id="KW-0812">Transmembrane</keyword>
<reference evidence="2 3" key="1">
    <citation type="submission" date="2020-05" db="EMBL/GenBank/DDBJ databases">
        <authorList>
            <person name="Whitworth D."/>
        </authorList>
    </citation>
    <scope>NUCLEOTIDE SEQUENCE [LARGE SCALE GENOMIC DNA]</scope>
    <source>
        <strain evidence="2 3">AB043B</strain>
    </source>
</reference>
<name>A0A7Y4NV47_9BACT</name>
<keyword evidence="1" id="KW-0472">Membrane</keyword>
<keyword evidence="3" id="KW-1185">Reference proteome</keyword>
<comment type="caution">
    <text evidence="2">The sequence shown here is derived from an EMBL/GenBank/DDBJ whole genome shotgun (WGS) entry which is preliminary data.</text>
</comment>
<dbReference type="AlphaFoldDB" id="A0A7Y4NV47"/>
<dbReference type="EMBL" id="JABFJV010000304">
    <property type="protein sequence ID" value="NOK38289.1"/>
    <property type="molecule type" value="Genomic_DNA"/>
</dbReference>
<feature type="transmembrane region" description="Helical" evidence="1">
    <location>
        <begin position="43"/>
        <end position="63"/>
    </location>
</feature>
<evidence type="ECO:0000313" key="2">
    <source>
        <dbReference type="EMBL" id="NOK38289.1"/>
    </source>
</evidence>
<protein>
    <submittedName>
        <fullName evidence="2">Uncharacterized protein</fullName>
    </submittedName>
</protein>
<dbReference type="Proteomes" id="UP000563426">
    <property type="component" value="Unassembled WGS sequence"/>
</dbReference>
<keyword evidence="1" id="KW-1133">Transmembrane helix</keyword>
<evidence type="ECO:0000313" key="3">
    <source>
        <dbReference type="Proteomes" id="UP000563426"/>
    </source>
</evidence>
<gene>
    <name evidence="2" type="ORF">HMI49_34330</name>
</gene>
<proteinExistence type="predicted"/>
<organism evidence="2 3">
    <name type="scientific">Corallococcus exercitus</name>
    <dbReference type="NCBI Taxonomy" id="2316736"/>
    <lineage>
        <taxon>Bacteria</taxon>
        <taxon>Pseudomonadati</taxon>
        <taxon>Myxococcota</taxon>
        <taxon>Myxococcia</taxon>
        <taxon>Myxococcales</taxon>
        <taxon>Cystobacterineae</taxon>
        <taxon>Myxococcaceae</taxon>
        <taxon>Corallococcus</taxon>
    </lineage>
</organism>
<evidence type="ECO:0000256" key="1">
    <source>
        <dbReference type="SAM" id="Phobius"/>
    </source>
</evidence>